<protein>
    <submittedName>
        <fullName evidence="1">Uncharacterized protein</fullName>
    </submittedName>
</protein>
<proteinExistence type="predicted"/>
<evidence type="ECO:0000313" key="1">
    <source>
        <dbReference type="EMBL" id="RVE75359.1"/>
    </source>
</evidence>
<keyword evidence="2" id="KW-1185">Reference proteome</keyword>
<dbReference type="Proteomes" id="UP000283210">
    <property type="component" value="Chromosome 2"/>
</dbReference>
<gene>
    <name evidence="1" type="ORF">OJAV_G00015850</name>
</gene>
<reference evidence="1 2" key="1">
    <citation type="submission" date="2018-11" db="EMBL/GenBank/DDBJ databases">
        <authorList>
            <person name="Lopez-Roques C."/>
            <person name="Donnadieu C."/>
            <person name="Bouchez O."/>
            <person name="Klopp C."/>
            <person name="Cabau C."/>
            <person name="Zahm M."/>
        </authorList>
    </citation>
    <scope>NUCLEOTIDE SEQUENCE [LARGE SCALE GENOMIC DNA]</scope>
    <source>
        <strain evidence="1">RS831</strain>
        <tissue evidence="1">Whole body</tissue>
    </source>
</reference>
<sequence length="66" mass="7044">MQTVPKRPLVWAERASGLVLVQSALAPSAQSRCFHLQSSLEPLRADLPMVAPLQDAAGGIGPLRCH</sequence>
<dbReference type="EMBL" id="CM012438">
    <property type="protein sequence ID" value="RVE75359.1"/>
    <property type="molecule type" value="Genomic_DNA"/>
</dbReference>
<evidence type="ECO:0000313" key="2">
    <source>
        <dbReference type="Proteomes" id="UP000283210"/>
    </source>
</evidence>
<reference evidence="1 2" key="2">
    <citation type="submission" date="2019-01" db="EMBL/GenBank/DDBJ databases">
        <title>A chromosome length genome reference of the Java medaka (oryzias javanicus).</title>
        <authorList>
            <person name="Herpin A."/>
            <person name="Takehana Y."/>
            <person name="Naruse K."/>
            <person name="Ansai S."/>
            <person name="Kawaguchi M."/>
        </authorList>
    </citation>
    <scope>NUCLEOTIDE SEQUENCE [LARGE SCALE GENOMIC DNA]</scope>
    <source>
        <strain evidence="1">RS831</strain>
        <tissue evidence="1">Whole body</tissue>
    </source>
</reference>
<accession>A0A437DJU6</accession>
<dbReference type="AlphaFoldDB" id="A0A437DJU6"/>
<organism evidence="1 2">
    <name type="scientific">Oryzias javanicus</name>
    <name type="common">Javanese ricefish</name>
    <name type="synonym">Aplocheilus javanicus</name>
    <dbReference type="NCBI Taxonomy" id="123683"/>
    <lineage>
        <taxon>Eukaryota</taxon>
        <taxon>Metazoa</taxon>
        <taxon>Chordata</taxon>
        <taxon>Craniata</taxon>
        <taxon>Vertebrata</taxon>
        <taxon>Euteleostomi</taxon>
        <taxon>Actinopterygii</taxon>
        <taxon>Neopterygii</taxon>
        <taxon>Teleostei</taxon>
        <taxon>Neoteleostei</taxon>
        <taxon>Acanthomorphata</taxon>
        <taxon>Ovalentaria</taxon>
        <taxon>Atherinomorphae</taxon>
        <taxon>Beloniformes</taxon>
        <taxon>Adrianichthyidae</taxon>
        <taxon>Oryziinae</taxon>
        <taxon>Oryzias</taxon>
    </lineage>
</organism>
<name>A0A437DJU6_ORYJA</name>